<dbReference type="GO" id="GO:0007346">
    <property type="term" value="P:regulation of mitotic cell cycle"/>
    <property type="evidence" value="ECO:0007669"/>
    <property type="project" value="TreeGrafter"/>
</dbReference>
<dbReference type="AlphaFoldDB" id="A0A0K8TRB8"/>
<reference evidence="2" key="1">
    <citation type="journal article" date="2015" name="Insect Biochem. Mol. Biol.">
        <title>An insight into the sialome of the horse fly, Tabanus bromius.</title>
        <authorList>
            <person name="Ribeiro J.M."/>
            <person name="Kazimirova M."/>
            <person name="Takac P."/>
            <person name="Andersen J.F."/>
            <person name="Francischetti I.M."/>
        </authorList>
    </citation>
    <scope>NUCLEOTIDE SEQUENCE</scope>
</reference>
<name>A0A0K8TRB8_TABBR</name>
<dbReference type="EMBL" id="GDAI01000684">
    <property type="protein sequence ID" value="JAI16919.1"/>
    <property type="molecule type" value="mRNA"/>
</dbReference>
<comment type="similarity">
    <text evidence="1">Belongs to the CDK5RAP3 family.</text>
</comment>
<protein>
    <submittedName>
        <fullName evidence="2">Putative cdk5 activator-binding protein</fullName>
    </submittedName>
</protein>
<dbReference type="PANTHER" id="PTHR14894:SF0">
    <property type="entry name" value="CDK5 REGULATORY SUBUNIT-ASSOCIATED PROTEIN 3"/>
    <property type="match status" value="1"/>
</dbReference>
<evidence type="ECO:0000313" key="2">
    <source>
        <dbReference type="EMBL" id="JAI16919.1"/>
    </source>
</evidence>
<dbReference type="InterPro" id="IPR008491">
    <property type="entry name" value="CDK5RAP3"/>
</dbReference>
<dbReference type="PANTHER" id="PTHR14894">
    <property type="entry name" value="CDK5 REGULATORY SUBUNIT-ASSOCIATED PROTEIN 3"/>
    <property type="match status" value="1"/>
</dbReference>
<accession>A0A0K8TRB8</accession>
<dbReference type="Pfam" id="PF05600">
    <property type="entry name" value="CDK5RAP3"/>
    <property type="match status" value="1"/>
</dbReference>
<dbReference type="GO" id="GO:0012505">
    <property type="term" value="C:endomembrane system"/>
    <property type="evidence" value="ECO:0007669"/>
    <property type="project" value="TreeGrafter"/>
</dbReference>
<sequence length="510" mass="58022">MNEADIPIDIHTGKLQEWLVSRRIVPKVTQNQIRDIRNKIGNAVKDMPAHEDLIKLLSGAHINYFHCLQIVEILKQTEKDTKSVFGTYGSQRMKDWQDIVKSYERENVYLAEASQLLVRNITYELPGLKKQMARLDQQSDEALKRVQDLAKTETVLLHEHAALCQQLGIKGEHLAKELATKLKDLPEIYAESIKDIDTLSSAVDYYREFTENSEYLPLIKFLTMNGNATVYQYLYKEAPVKIEEQTFKLNLGTSDSLEKSSSGDNEIDFLGLDSSTDPKSDEIEAIDFGDLSTENIDLQSGDIDWGETDDTTSAQEIDFDISLDEYGIVVEGVGMDGGLAKGEEAYTILDSPKYRDLFIDELYELESFLKLRIYELTSSEKGNFSFSFMGSLSSHDKKSVDRMLSNVESIIKKVTNEQTQHLYQLKHSPKYASILTSKLEKKLQAVDKTKATREILKTKSADLNKQKLDLKPLFDRMVQQTRVLQGQIEKDISKRYKNRVVNLLGGVNSI</sequence>
<proteinExistence type="evidence at transcript level"/>
<organism evidence="2">
    <name type="scientific">Tabanus bromius</name>
    <name type="common">Band-eyed brown horse fly</name>
    <dbReference type="NCBI Taxonomy" id="304241"/>
    <lineage>
        <taxon>Eukaryota</taxon>
        <taxon>Metazoa</taxon>
        <taxon>Ecdysozoa</taxon>
        <taxon>Arthropoda</taxon>
        <taxon>Hexapoda</taxon>
        <taxon>Insecta</taxon>
        <taxon>Pterygota</taxon>
        <taxon>Neoptera</taxon>
        <taxon>Endopterygota</taxon>
        <taxon>Diptera</taxon>
        <taxon>Brachycera</taxon>
        <taxon>Tabanomorpha</taxon>
        <taxon>Tabanoidea</taxon>
        <taxon>Tabanidae</taxon>
        <taxon>Tabanus</taxon>
    </lineage>
</organism>
<evidence type="ECO:0000256" key="1">
    <source>
        <dbReference type="ARBA" id="ARBA00007478"/>
    </source>
</evidence>